<evidence type="ECO:0000256" key="6">
    <source>
        <dbReference type="ARBA" id="ARBA00022840"/>
    </source>
</evidence>
<dbReference type="SMART" id="SM00387">
    <property type="entry name" value="HATPase_c"/>
    <property type="match status" value="1"/>
</dbReference>
<keyword evidence="7" id="KW-0902">Two-component regulatory system</keyword>
<evidence type="ECO:0000259" key="10">
    <source>
        <dbReference type="PROSITE" id="PS50109"/>
    </source>
</evidence>
<evidence type="ECO:0000256" key="1">
    <source>
        <dbReference type="ARBA" id="ARBA00000085"/>
    </source>
</evidence>
<dbReference type="InterPro" id="IPR050640">
    <property type="entry name" value="Bact_2-comp_sensor_kinase"/>
</dbReference>
<keyword evidence="4" id="KW-0547">Nucleotide-binding</keyword>
<reference evidence="11 12" key="1">
    <citation type="journal article" date="2014" name="Int. J. Syst. Evol. Microbiol.">
        <title>Complete genome sequence of Corynebacterium casei LMG S-19264T (=DSM 44701T), isolated from a smear-ripened cheese.</title>
        <authorList>
            <consortium name="US DOE Joint Genome Institute (JGI-PGF)"/>
            <person name="Walter F."/>
            <person name="Albersmeier A."/>
            <person name="Kalinowski J."/>
            <person name="Ruckert C."/>
        </authorList>
    </citation>
    <scope>NUCLEOTIDE SEQUENCE [LARGE SCALE GENOMIC DNA]</scope>
    <source>
        <strain evidence="11 12">CGMCC 1.15286</strain>
    </source>
</reference>
<evidence type="ECO:0000256" key="3">
    <source>
        <dbReference type="ARBA" id="ARBA00022679"/>
    </source>
</evidence>
<dbReference type="PANTHER" id="PTHR34220">
    <property type="entry name" value="SENSOR HISTIDINE KINASE YPDA"/>
    <property type="match status" value="1"/>
</dbReference>
<dbReference type="Pfam" id="PF02518">
    <property type="entry name" value="HATPase_c"/>
    <property type="match status" value="1"/>
</dbReference>
<comment type="caution">
    <text evidence="11">The sequence shown here is derived from an EMBL/GenBank/DDBJ whole genome shotgun (WGS) entry which is preliminary data.</text>
</comment>
<dbReference type="InterPro" id="IPR010559">
    <property type="entry name" value="Sig_transdc_His_kin_internal"/>
</dbReference>
<gene>
    <name evidence="11" type="ORF">GCM10010918_40020</name>
</gene>
<dbReference type="GO" id="GO:0000155">
    <property type="term" value="F:phosphorelay sensor kinase activity"/>
    <property type="evidence" value="ECO:0007669"/>
    <property type="project" value="InterPro"/>
</dbReference>
<dbReference type="EC" id="2.7.13.3" evidence="2"/>
<keyword evidence="8" id="KW-0175">Coiled coil</keyword>
<organism evidence="11 12">
    <name type="scientific">Paenibacillus radicis</name>
    <name type="common">ex Gao et al. 2016</name>
    <dbReference type="NCBI Taxonomy" id="1737354"/>
    <lineage>
        <taxon>Bacteria</taxon>
        <taxon>Bacillati</taxon>
        <taxon>Bacillota</taxon>
        <taxon>Bacilli</taxon>
        <taxon>Bacillales</taxon>
        <taxon>Paenibacillaceae</taxon>
        <taxon>Paenibacillus</taxon>
    </lineage>
</organism>
<dbReference type="InterPro" id="IPR036890">
    <property type="entry name" value="HATPase_C_sf"/>
</dbReference>
<evidence type="ECO:0000256" key="5">
    <source>
        <dbReference type="ARBA" id="ARBA00022777"/>
    </source>
</evidence>
<dbReference type="Pfam" id="PF06580">
    <property type="entry name" value="His_kinase"/>
    <property type="match status" value="1"/>
</dbReference>
<dbReference type="InterPro" id="IPR005467">
    <property type="entry name" value="His_kinase_dom"/>
</dbReference>
<evidence type="ECO:0000256" key="8">
    <source>
        <dbReference type="SAM" id="Coils"/>
    </source>
</evidence>
<keyword evidence="9" id="KW-0472">Membrane</keyword>
<accession>A0A917HHV7</accession>
<name>A0A917HHV7_9BACL</name>
<feature type="transmembrane region" description="Helical" evidence="9">
    <location>
        <begin position="275"/>
        <end position="298"/>
    </location>
</feature>
<keyword evidence="12" id="KW-1185">Reference proteome</keyword>
<dbReference type="PANTHER" id="PTHR34220:SF7">
    <property type="entry name" value="SENSOR HISTIDINE KINASE YPDA"/>
    <property type="match status" value="1"/>
</dbReference>
<evidence type="ECO:0000313" key="11">
    <source>
        <dbReference type="EMBL" id="GGG79017.1"/>
    </source>
</evidence>
<dbReference type="SUPFAM" id="SSF55874">
    <property type="entry name" value="ATPase domain of HSP90 chaperone/DNA topoisomerase II/histidine kinase"/>
    <property type="match status" value="1"/>
</dbReference>
<dbReference type="GO" id="GO:0016020">
    <property type="term" value="C:membrane"/>
    <property type="evidence" value="ECO:0007669"/>
    <property type="project" value="InterPro"/>
</dbReference>
<keyword evidence="5" id="KW-0418">Kinase</keyword>
<keyword evidence="9" id="KW-0812">Transmembrane</keyword>
<dbReference type="EMBL" id="BMHY01000008">
    <property type="protein sequence ID" value="GGG79017.1"/>
    <property type="molecule type" value="Genomic_DNA"/>
</dbReference>
<dbReference type="InterPro" id="IPR003594">
    <property type="entry name" value="HATPase_dom"/>
</dbReference>
<keyword evidence="6" id="KW-0067">ATP-binding</keyword>
<feature type="domain" description="Histidine kinase" evidence="10">
    <location>
        <begin position="463"/>
        <end position="567"/>
    </location>
</feature>
<evidence type="ECO:0000256" key="9">
    <source>
        <dbReference type="SAM" id="Phobius"/>
    </source>
</evidence>
<dbReference type="RefSeq" id="WP_188890957.1">
    <property type="nucleotide sequence ID" value="NZ_BMHY01000008.1"/>
</dbReference>
<dbReference type="Proteomes" id="UP000600247">
    <property type="component" value="Unassembled WGS sequence"/>
</dbReference>
<dbReference type="Gene3D" id="3.30.565.10">
    <property type="entry name" value="Histidine kinase-like ATPase, C-terminal domain"/>
    <property type="match status" value="1"/>
</dbReference>
<protein>
    <recommendedName>
        <fullName evidence="2">histidine kinase</fullName>
        <ecNumber evidence="2">2.7.13.3</ecNumber>
    </recommendedName>
</protein>
<keyword evidence="9" id="KW-1133">Transmembrane helix</keyword>
<evidence type="ECO:0000313" key="12">
    <source>
        <dbReference type="Proteomes" id="UP000600247"/>
    </source>
</evidence>
<dbReference type="AlphaFoldDB" id="A0A917HHV7"/>
<proteinExistence type="predicted"/>
<dbReference type="GO" id="GO:0005524">
    <property type="term" value="F:ATP binding"/>
    <property type="evidence" value="ECO:0007669"/>
    <property type="project" value="UniProtKB-KW"/>
</dbReference>
<keyword evidence="3" id="KW-0808">Transferase</keyword>
<evidence type="ECO:0000256" key="2">
    <source>
        <dbReference type="ARBA" id="ARBA00012438"/>
    </source>
</evidence>
<dbReference type="InterPro" id="IPR004358">
    <property type="entry name" value="Sig_transdc_His_kin-like_C"/>
</dbReference>
<dbReference type="PRINTS" id="PR00344">
    <property type="entry name" value="BCTRLSENSOR"/>
</dbReference>
<feature type="transmembrane region" description="Helical" evidence="9">
    <location>
        <begin position="21"/>
        <end position="45"/>
    </location>
</feature>
<sequence>MQDRMNAVQSGKIVPHTLKGRLALVLVLATAIPIVLIGLVSYYWIYDIQIGRIGQDIQNQVEREQQEMEKRLDELGRVSQLLVGEGGIGQDVMTFISSKDAYEKTKLYDKILQSTSNINFANPSLGVMLYYAPTYKDPFLFANMKVEQELLLHPGQTMYSKNKFAYYGPHPSVRVYNKVLVLSLWREVENEEGVPLSIYIERDISDLMIASRPGDILVSSSGQVLYSHNESAYKIGDVYGKPPEETKAFAATSRNGWTYIHFVPLSEYNGEINVWFYQFIAIALLSLLIGILLAWFIWKMVYGPIRVINREIHHFQIGQGNDSRKLATTGTVEFDNVLNNFDNMKNRIMELIADIEEKEKRKGQLEVEKLLVQINPHFLHNTLNTVQWLARMNGQKDIANLVAVFTRVLHYNLGKKSIIVTVRDEVQALRDYIELQSIRYDHKFQVHVNAEEDADDIAIPRFIMQPLVENALYHAFDNEEGQIEVTIRLAPGGRMQIIVQDNGQGIPPERMHELFELDEQRQRSGLGIGLRYVKKMLEVYYGSEAQFSVHSAPGEGTTITIDMPDQVKVEE</sequence>
<feature type="coiled-coil region" evidence="8">
    <location>
        <begin position="338"/>
        <end position="368"/>
    </location>
</feature>
<evidence type="ECO:0000256" key="7">
    <source>
        <dbReference type="ARBA" id="ARBA00023012"/>
    </source>
</evidence>
<dbReference type="Gene3D" id="6.10.340.10">
    <property type="match status" value="1"/>
</dbReference>
<dbReference type="PROSITE" id="PS50109">
    <property type="entry name" value="HIS_KIN"/>
    <property type="match status" value="1"/>
</dbReference>
<comment type="catalytic activity">
    <reaction evidence="1">
        <text>ATP + protein L-histidine = ADP + protein N-phospho-L-histidine.</text>
        <dbReference type="EC" id="2.7.13.3"/>
    </reaction>
</comment>
<evidence type="ECO:0000256" key="4">
    <source>
        <dbReference type="ARBA" id="ARBA00022741"/>
    </source>
</evidence>